<evidence type="ECO:0000313" key="3">
    <source>
        <dbReference type="Proteomes" id="UP000823775"/>
    </source>
</evidence>
<feature type="region of interest" description="Disordered" evidence="1">
    <location>
        <begin position="103"/>
        <end position="124"/>
    </location>
</feature>
<dbReference type="PANTHER" id="PTHR47481:SF28">
    <property type="entry name" value="RETROTRANSPOSON COPIA-LIKE N-TERMINAL DOMAIN-CONTAINING PROTEIN"/>
    <property type="match status" value="1"/>
</dbReference>
<organism evidence="2 3">
    <name type="scientific">Datura stramonium</name>
    <name type="common">Jimsonweed</name>
    <name type="synonym">Common thornapple</name>
    <dbReference type="NCBI Taxonomy" id="4076"/>
    <lineage>
        <taxon>Eukaryota</taxon>
        <taxon>Viridiplantae</taxon>
        <taxon>Streptophyta</taxon>
        <taxon>Embryophyta</taxon>
        <taxon>Tracheophyta</taxon>
        <taxon>Spermatophyta</taxon>
        <taxon>Magnoliopsida</taxon>
        <taxon>eudicotyledons</taxon>
        <taxon>Gunneridae</taxon>
        <taxon>Pentapetalae</taxon>
        <taxon>asterids</taxon>
        <taxon>lamiids</taxon>
        <taxon>Solanales</taxon>
        <taxon>Solanaceae</taxon>
        <taxon>Solanoideae</taxon>
        <taxon>Datureae</taxon>
        <taxon>Datura</taxon>
    </lineage>
</organism>
<comment type="caution">
    <text evidence="2">The sequence shown here is derived from an EMBL/GenBank/DDBJ whole genome shotgun (WGS) entry which is preliminary data.</text>
</comment>
<sequence length="124" mass="13962">MTLRLHLQSMTNGSLFIMEYVKRKRTLSNNLAQAFQPATNSKLVIYILYGLDPAYGPFRTVINLCTPPITFMELLGLLIQEEQKLADESDHVTLSANIANRQGFQSRPSYNSVPITNQSQTQGQ</sequence>
<keyword evidence="3" id="KW-1185">Reference proteome</keyword>
<evidence type="ECO:0000313" key="2">
    <source>
        <dbReference type="EMBL" id="MCD9559359.1"/>
    </source>
</evidence>
<dbReference type="PANTHER" id="PTHR47481">
    <property type="match status" value="1"/>
</dbReference>
<dbReference type="Proteomes" id="UP000823775">
    <property type="component" value="Unassembled WGS sequence"/>
</dbReference>
<proteinExistence type="predicted"/>
<name>A0ABS8UKF4_DATST</name>
<dbReference type="EMBL" id="JACEIK010002136">
    <property type="protein sequence ID" value="MCD9559359.1"/>
    <property type="molecule type" value="Genomic_DNA"/>
</dbReference>
<accession>A0ABS8UKF4</accession>
<evidence type="ECO:0000256" key="1">
    <source>
        <dbReference type="SAM" id="MobiDB-lite"/>
    </source>
</evidence>
<protein>
    <submittedName>
        <fullName evidence="2">Uncharacterized protein</fullName>
    </submittedName>
</protein>
<gene>
    <name evidence="2" type="ORF">HAX54_017262</name>
</gene>
<reference evidence="2 3" key="1">
    <citation type="journal article" date="2021" name="BMC Genomics">
        <title>Datura genome reveals duplications of psychoactive alkaloid biosynthetic genes and high mutation rate following tissue culture.</title>
        <authorList>
            <person name="Rajewski A."/>
            <person name="Carter-House D."/>
            <person name="Stajich J."/>
            <person name="Litt A."/>
        </authorList>
    </citation>
    <scope>NUCLEOTIDE SEQUENCE [LARGE SCALE GENOMIC DNA]</scope>
    <source>
        <strain evidence="2">AR-01</strain>
    </source>
</reference>